<evidence type="ECO:0000256" key="1">
    <source>
        <dbReference type="SAM" id="MobiDB-lite"/>
    </source>
</evidence>
<dbReference type="Proteomes" id="UP000005143">
    <property type="component" value="Unassembled WGS sequence"/>
</dbReference>
<evidence type="ECO:0000313" key="3">
    <source>
        <dbReference type="Proteomes" id="UP000005143"/>
    </source>
</evidence>
<feature type="region of interest" description="Disordered" evidence="1">
    <location>
        <begin position="26"/>
        <end position="45"/>
    </location>
</feature>
<feature type="compositionally biased region" description="Basic and acidic residues" evidence="1">
    <location>
        <begin position="26"/>
        <end position="38"/>
    </location>
</feature>
<gene>
    <name evidence="2" type="ORF">PAI11_32730</name>
</gene>
<evidence type="ECO:0000313" key="2">
    <source>
        <dbReference type="EMBL" id="EHN09914.1"/>
    </source>
</evidence>
<sequence>MFSTWLSPVRASHAFAGVGQPLHARPRDMKARANERRFTITRTGS</sequence>
<accession>H0E8V9</accession>
<name>H0E8V9_9ACTN</name>
<reference evidence="2 3" key="1">
    <citation type="journal article" date="2013" name="Biodegradation">
        <title>Quantitative proteomic analysis of ibuprofen-degrading Patulibacter sp. strain I11.</title>
        <authorList>
            <person name="Almeida B."/>
            <person name="Kjeldal H."/>
            <person name="Lolas I."/>
            <person name="Knudsen A.D."/>
            <person name="Carvalho G."/>
            <person name="Nielsen K.L."/>
            <person name="Barreto Crespo M.T."/>
            <person name="Stensballe A."/>
            <person name="Nielsen J.L."/>
        </authorList>
    </citation>
    <scope>NUCLEOTIDE SEQUENCE [LARGE SCALE GENOMIC DNA]</scope>
    <source>
        <strain evidence="2 3">I11</strain>
    </source>
</reference>
<dbReference type="AlphaFoldDB" id="H0E8V9"/>
<organism evidence="2 3">
    <name type="scientific">Patulibacter medicamentivorans</name>
    <dbReference type="NCBI Taxonomy" id="1097667"/>
    <lineage>
        <taxon>Bacteria</taxon>
        <taxon>Bacillati</taxon>
        <taxon>Actinomycetota</taxon>
        <taxon>Thermoleophilia</taxon>
        <taxon>Solirubrobacterales</taxon>
        <taxon>Patulibacteraceae</taxon>
        <taxon>Patulibacter</taxon>
    </lineage>
</organism>
<dbReference type="RefSeq" id="WP_007577176.1">
    <property type="nucleotide sequence ID" value="NZ_AGUD01000247.1"/>
</dbReference>
<comment type="caution">
    <text evidence="2">The sequence shown here is derived from an EMBL/GenBank/DDBJ whole genome shotgun (WGS) entry which is preliminary data.</text>
</comment>
<keyword evidence="3" id="KW-1185">Reference proteome</keyword>
<dbReference type="EMBL" id="AGUD01000247">
    <property type="protein sequence ID" value="EHN09914.1"/>
    <property type="molecule type" value="Genomic_DNA"/>
</dbReference>
<proteinExistence type="predicted"/>
<protein>
    <submittedName>
        <fullName evidence="2">Uncharacterized protein</fullName>
    </submittedName>
</protein>